<sequence>MVKADDTLRNLTAEEQQEYIDKLNEHCTLHNMSVHATNTAVARDVQSTLDSIFKTLDALAIQTRIYVCLFASHGHMEADEITRKLEQWACMAGRSIDEHKTVQIMQYVCTYLLNSGLRTIVKRCDIRINYTNFGTAIKEKLGIDLKSWPEGISFQSPTSINDHNTLLKLCNALKNNSCHWFCMTPHK</sequence>
<dbReference type="OrthoDB" id="3247681at2759"/>
<dbReference type="Proteomes" id="UP000054485">
    <property type="component" value="Unassembled WGS sequence"/>
</dbReference>
<organism evidence="1 2">
    <name type="scientific">Suillus luteus UH-Slu-Lm8-n1</name>
    <dbReference type="NCBI Taxonomy" id="930992"/>
    <lineage>
        <taxon>Eukaryota</taxon>
        <taxon>Fungi</taxon>
        <taxon>Dikarya</taxon>
        <taxon>Basidiomycota</taxon>
        <taxon>Agaricomycotina</taxon>
        <taxon>Agaricomycetes</taxon>
        <taxon>Agaricomycetidae</taxon>
        <taxon>Boletales</taxon>
        <taxon>Suillineae</taxon>
        <taxon>Suillaceae</taxon>
        <taxon>Suillus</taxon>
    </lineage>
</organism>
<dbReference type="InParanoid" id="A0A0C9ZCU4"/>
<proteinExistence type="predicted"/>
<reference evidence="1 2" key="1">
    <citation type="submission" date="2014-04" db="EMBL/GenBank/DDBJ databases">
        <authorList>
            <consortium name="DOE Joint Genome Institute"/>
            <person name="Kuo A."/>
            <person name="Ruytinx J."/>
            <person name="Rineau F."/>
            <person name="Colpaert J."/>
            <person name="Kohler A."/>
            <person name="Nagy L.G."/>
            <person name="Floudas D."/>
            <person name="Copeland A."/>
            <person name="Barry K.W."/>
            <person name="Cichocki N."/>
            <person name="Veneault-Fourrey C."/>
            <person name="LaButti K."/>
            <person name="Lindquist E.A."/>
            <person name="Lipzen A."/>
            <person name="Lundell T."/>
            <person name="Morin E."/>
            <person name="Murat C."/>
            <person name="Sun H."/>
            <person name="Tunlid A."/>
            <person name="Henrissat B."/>
            <person name="Grigoriev I.V."/>
            <person name="Hibbett D.S."/>
            <person name="Martin F."/>
            <person name="Nordberg H.P."/>
            <person name="Cantor M.N."/>
            <person name="Hua S.X."/>
        </authorList>
    </citation>
    <scope>NUCLEOTIDE SEQUENCE [LARGE SCALE GENOMIC DNA]</scope>
    <source>
        <strain evidence="1 2">UH-Slu-Lm8-n1</strain>
    </source>
</reference>
<protein>
    <submittedName>
        <fullName evidence="1">Uncharacterized protein</fullName>
    </submittedName>
</protein>
<dbReference type="HOGENOM" id="CLU_035160_4_0_1"/>
<evidence type="ECO:0000313" key="2">
    <source>
        <dbReference type="Proteomes" id="UP000054485"/>
    </source>
</evidence>
<dbReference type="STRING" id="930992.A0A0C9ZCU4"/>
<gene>
    <name evidence="1" type="ORF">CY34DRAFT_26630</name>
</gene>
<keyword evidence="2" id="KW-1185">Reference proteome</keyword>
<evidence type="ECO:0000313" key="1">
    <source>
        <dbReference type="EMBL" id="KIK35335.1"/>
    </source>
</evidence>
<dbReference type="AlphaFoldDB" id="A0A0C9ZCU4"/>
<accession>A0A0C9ZCU4</accession>
<name>A0A0C9ZCU4_9AGAM</name>
<reference evidence="2" key="2">
    <citation type="submission" date="2015-01" db="EMBL/GenBank/DDBJ databases">
        <title>Evolutionary Origins and Diversification of the Mycorrhizal Mutualists.</title>
        <authorList>
            <consortium name="DOE Joint Genome Institute"/>
            <consortium name="Mycorrhizal Genomics Consortium"/>
            <person name="Kohler A."/>
            <person name="Kuo A."/>
            <person name="Nagy L.G."/>
            <person name="Floudas D."/>
            <person name="Copeland A."/>
            <person name="Barry K.W."/>
            <person name="Cichocki N."/>
            <person name="Veneault-Fourrey C."/>
            <person name="LaButti K."/>
            <person name="Lindquist E.A."/>
            <person name="Lipzen A."/>
            <person name="Lundell T."/>
            <person name="Morin E."/>
            <person name="Murat C."/>
            <person name="Riley R."/>
            <person name="Ohm R."/>
            <person name="Sun H."/>
            <person name="Tunlid A."/>
            <person name="Henrissat B."/>
            <person name="Grigoriev I.V."/>
            <person name="Hibbett D.S."/>
            <person name="Martin F."/>
        </authorList>
    </citation>
    <scope>NUCLEOTIDE SEQUENCE [LARGE SCALE GENOMIC DNA]</scope>
    <source>
        <strain evidence="2">UH-Slu-Lm8-n1</strain>
    </source>
</reference>
<dbReference type="EMBL" id="KN835635">
    <property type="protein sequence ID" value="KIK35335.1"/>
    <property type="molecule type" value="Genomic_DNA"/>
</dbReference>